<dbReference type="EMBL" id="JAHESE010000040">
    <property type="protein sequence ID" value="MBT1711756.1"/>
    <property type="molecule type" value="Genomic_DNA"/>
</dbReference>
<dbReference type="AlphaFoldDB" id="A0AAP2E2B9"/>
<protein>
    <submittedName>
        <fullName evidence="1">Uncharacterized protein</fullName>
    </submittedName>
</protein>
<organism evidence="1 2">
    <name type="scientific">Dawidia cretensis</name>
    <dbReference type="NCBI Taxonomy" id="2782350"/>
    <lineage>
        <taxon>Bacteria</taxon>
        <taxon>Pseudomonadati</taxon>
        <taxon>Bacteroidota</taxon>
        <taxon>Cytophagia</taxon>
        <taxon>Cytophagales</taxon>
        <taxon>Chryseotaleaceae</taxon>
        <taxon>Dawidia</taxon>
    </lineage>
</organism>
<keyword evidence="2" id="KW-1185">Reference proteome</keyword>
<accession>A0AAP2E2B9</accession>
<dbReference type="Proteomes" id="UP001319080">
    <property type="component" value="Unassembled WGS sequence"/>
</dbReference>
<sequence>MAYLNGITFIGGLGNVTAYTQKGSDKIILRRKGGPSRAMVKNDVKFAVQRRYGQELGGCSVAGKAIRMMFGPNRALADQSLCAKLNQYLLQVQRRDTANELGQRAIRLSHMPQLLAGFSLNGKASLFDLTIRSTITASIDRDGLSARIAVPELLPGVNFYPADNQSMYSVTVVLGIVPDAEFDAELKKYVTPLWFDTTYAPVMASTAWLPAGVPADAATLEIRFPQRPPELEFSVMLSVGIRYGMFLGDGTVLQTRRVGAAKVLAMG</sequence>
<proteinExistence type="predicted"/>
<evidence type="ECO:0000313" key="2">
    <source>
        <dbReference type="Proteomes" id="UP001319080"/>
    </source>
</evidence>
<gene>
    <name evidence="1" type="ORF">KK062_26175</name>
</gene>
<reference evidence="1 2" key="1">
    <citation type="submission" date="2021-05" db="EMBL/GenBank/DDBJ databases">
        <title>A Polyphasic approach of four new species of the genus Ohtaekwangia: Ohtaekwangia histidinii sp. nov., Ohtaekwangia cretensis sp. nov., Ohtaekwangia indiensis sp. nov., Ohtaekwangia reichenbachii sp. nov. from diverse environment.</title>
        <authorList>
            <person name="Octaviana S."/>
        </authorList>
    </citation>
    <scope>NUCLEOTIDE SEQUENCE [LARGE SCALE GENOMIC DNA]</scope>
    <source>
        <strain evidence="1 2">PWU5</strain>
    </source>
</reference>
<comment type="caution">
    <text evidence="1">The sequence shown here is derived from an EMBL/GenBank/DDBJ whole genome shotgun (WGS) entry which is preliminary data.</text>
</comment>
<evidence type="ECO:0000313" key="1">
    <source>
        <dbReference type="EMBL" id="MBT1711756.1"/>
    </source>
</evidence>
<name>A0AAP2E2B9_9BACT</name>